<evidence type="ECO:0000256" key="10">
    <source>
        <dbReference type="SAM" id="MobiDB-lite"/>
    </source>
</evidence>
<feature type="domain" description="C2H2-type" evidence="11">
    <location>
        <begin position="762"/>
        <end position="785"/>
    </location>
</feature>
<feature type="domain" description="C2H2-type" evidence="11">
    <location>
        <begin position="136"/>
        <end position="163"/>
    </location>
</feature>
<dbReference type="SUPFAM" id="SSF57667">
    <property type="entry name" value="beta-beta-alpha zinc fingers"/>
    <property type="match status" value="9"/>
</dbReference>
<dbReference type="Gene3D" id="3.40.1800.20">
    <property type="match status" value="1"/>
</dbReference>
<keyword evidence="4 8" id="KW-0863">Zinc-finger</keyword>
<feature type="binding site" evidence="9">
    <location>
        <position position="54"/>
    </location>
    <ligand>
        <name>Zn(2+)</name>
        <dbReference type="ChEBI" id="CHEBI:29105"/>
    </ligand>
</feature>
<keyword evidence="14" id="KW-1185">Reference proteome</keyword>
<dbReference type="AlphaFoldDB" id="A0A9P0KZA5"/>
<feature type="binding site" evidence="9">
    <location>
        <position position="14"/>
    </location>
    <ligand>
        <name>Zn(2+)</name>
        <dbReference type="ChEBI" id="CHEBI:29105"/>
    </ligand>
</feature>
<comment type="subcellular location">
    <subcellularLocation>
        <location evidence="1">Nucleus</location>
    </subcellularLocation>
</comment>
<evidence type="ECO:0000256" key="3">
    <source>
        <dbReference type="ARBA" id="ARBA00022737"/>
    </source>
</evidence>
<evidence type="ECO:0000256" key="8">
    <source>
        <dbReference type="PROSITE-ProRule" id="PRU00042"/>
    </source>
</evidence>
<feature type="domain" description="C2H2-type" evidence="11">
    <location>
        <begin position="824"/>
        <end position="847"/>
    </location>
</feature>
<dbReference type="GO" id="GO:0005634">
    <property type="term" value="C:nucleus"/>
    <property type="evidence" value="ECO:0007669"/>
    <property type="project" value="InterPro"/>
</dbReference>
<dbReference type="InterPro" id="IPR050331">
    <property type="entry name" value="Zinc_finger"/>
</dbReference>
<feature type="domain" description="C2H2-type" evidence="11">
    <location>
        <begin position="204"/>
        <end position="231"/>
    </location>
</feature>
<dbReference type="GO" id="GO:0045595">
    <property type="term" value="P:regulation of cell differentiation"/>
    <property type="evidence" value="ECO:0007669"/>
    <property type="project" value="UniProtKB-ARBA"/>
</dbReference>
<comment type="caution">
    <text evidence="13">The sequence shown here is derived from an EMBL/GenBank/DDBJ whole genome shotgun (WGS) entry which is preliminary data.</text>
</comment>
<feature type="domain" description="C2H2-type" evidence="11">
    <location>
        <begin position="609"/>
        <end position="636"/>
    </location>
</feature>
<keyword evidence="3" id="KW-0677">Repeat</keyword>
<feature type="domain" description="C2H2-type" evidence="11">
    <location>
        <begin position="511"/>
        <end position="534"/>
    </location>
</feature>
<dbReference type="PANTHER" id="PTHR16515">
    <property type="entry name" value="PR DOMAIN ZINC FINGER PROTEIN"/>
    <property type="match status" value="1"/>
</dbReference>
<evidence type="ECO:0000313" key="14">
    <source>
        <dbReference type="Proteomes" id="UP001152888"/>
    </source>
</evidence>
<evidence type="ECO:0000256" key="1">
    <source>
        <dbReference type="ARBA" id="ARBA00004123"/>
    </source>
</evidence>
<feature type="compositionally biased region" description="Basic and acidic residues" evidence="10">
    <location>
        <begin position="378"/>
        <end position="393"/>
    </location>
</feature>
<dbReference type="PANTHER" id="PTHR16515:SF49">
    <property type="entry name" value="GASTRULA ZINC FINGER PROTEIN XLCGF49.1-LIKE-RELATED"/>
    <property type="match status" value="1"/>
</dbReference>
<feature type="region of interest" description="Disordered" evidence="10">
    <location>
        <begin position="88"/>
        <end position="135"/>
    </location>
</feature>
<dbReference type="FunFam" id="3.30.160.60:FF:000710">
    <property type="entry name" value="Zinc finger protein 768"/>
    <property type="match status" value="1"/>
</dbReference>
<dbReference type="PROSITE" id="PS00028">
    <property type="entry name" value="ZINC_FINGER_C2H2_1"/>
    <property type="match status" value="13"/>
</dbReference>
<dbReference type="Pfam" id="PF00096">
    <property type="entry name" value="zf-C2H2"/>
    <property type="match status" value="8"/>
</dbReference>
<dbReference type="Pfam" id="PF07776">
    <property type="entry name" value="zf-AD"/>
    <property type="match status" value="1"/>
</dbReference>
<dbReference type="InterPro" id="IPR013087">
    <property type="entry name" value="Znf_C2H2_type"/>
</dbReference>
<dbReference type="FunFam" id="3.30.160.60:FF:000912">
    <property type="entry name" value="Zinc finger protein 660"/>
    <property type="match status" value="1"/>
</dbReference>
<dbReference type="InterPro" id="IPR012934">
    <property type="entry name" value="Znf_AD"/>
</dbReference>
<feature type="domain" description="C2H2-type" evidence="11">
    <location>
        <begin position="288"/>
        <end position="315"/>
    </location>
</feature>
<protein>
    <submittedName>
        <fullName evidence="13">Uncharacterized protein</fullName>
    </submittedName>
</protein>
<dbReference type="OrthoDB" id="6720802at2759"/>
<dbReference type="SUPFAM" id="SSF57716">
    <property type="entry name" value="Glucocorticoid receptor-like (DNA-binding domain)"/>
    <property type="match status" value="1"/>
</dbReference>
<feature type="region of interest" description="Disordered" evidence="10">
    <location>
        <begin position="373"/>
        <end position="393"/>
    </location>
</feature>
<evidence type="ECO:0000256" key="5">
    <source>
        <dbReference type="ARBA" id="ARBA00022833"/>
    </source>
</evidence>
<sequence>MDRNINIDDFPNICRLCLACASLQPLINLKALDTFSKITNIQIANDDKLPENACKSCVRQLDRISKFIQTCNDNDKFLRDVLNKSQQKEAQLTEDDVKSESSDDIDKNTDSRTNPVLGDIKEEEEEPSNLNNDGPVSCETCSQMFSTRIGLMDHYKEAAGCRPEGYASSQNIVQYLDKSQADCKTESEAEYDGKGNHLKGKRMFLCNFCGKNYTRKNGLDRHILSHTGVKPFECKECGKRYITKDTLKTHILTHTGIKAFKCQLCGKNFTQSSHLSYHMKRHQGERPFICTYCGKCFVSNYHLERHKLMHTGVKPYQCKECGKQFVRSTTLRDHLLAHTGEKPFVCQHCGKQFNRKQSLTNHVLIHTGRHNENAVGVDQRKKERKSEQKHSQVEEGKQPFGCCICSYTSRSKGGLIIHIRKNNCYLGSNLEESRSASRKQYRFNKYCIKCDEVFKSKTLLDNHVLRKHPESIALVSTKTHECNSCGFKTVFKNALTKHMLKHMNRKDSDLNVCKHCSKSFKHKDSLFDHILKKHPNFSKTVSGKIYECMHCGTKQTSRTNFIRHMATHNTERPFECKHCDAPFKTKLCLDHHILQKHPELTASVSSNQLKCKHCKYKTRYWRYLARHMLEHTGAKLSCAKCDVSFVKKTSLDNHILQRHPELTDSLSYKVHKCTHCDYKTTYSQQLANHMAKHIIKTADHTCTKCDATFVLKISLYNHILRKHPELTSSITYKIHKCTYCEYKTMYVQSLDMHMMKHTGAKFTCTKCDASFTTQLSLDNHIIKKHPLFTDSVSSKIHECRHCEYKTVEPRYLASHMVKHAGALLTCTKCDASFTLKASLDEHTSQEHPFCTEC</sequence>
<keyword evidence="2 9" id="KW-0479">Metal-binding</keyword>
<dbReference type="FunFam" id="3.30.160.60:FF:001290">
    <property type="entry name" value="Zinc finger 45-like"/>
    <property type="match status" value="1"/>
</dbReference>
<reference evidence="13" key="1">
    <citation type="submission" date="2022-03" db="EMBL/GenBank/DDBJ databases">
        <authorList>
            <person name="Sayadi A."/>
        </authorList>
    </citation>
    <scope>NUCLEOTIDE SEQUENCE</scope>
</reference>
<proteinExistence type="predicted"/>
<gene>
    <name evidence="13" type="ORF">ACAOBT_LOCUS14214</name>
</gene>
<organism evidence="13 14">
    <name type="scientific">Acanthoscelides obtectus</name>
    <name type="common">Bean weevil</name>
    <name type="synonym">Bruchus obtectus</name>
    <dbReference type="NCBI Taxonomy" id="200917"/>
    <lineage>
        <taxon>Eukaryota</taxon>
        <taxon>Metazoa</taxon>
        <taxon>Ecdysozoa</taxon>
        <taxon>Arthropoda</taxon>
        <taxon>Hexapoda</taxon>
        <taxon>Insecta</taxon>
        <taxon>Pterygota</taxon>
        <taxon>Neoptera</taxon>
        <taxon>Endopterygota</taxon>
        <taxon>Coleoptera</taxon>
        <taxon>Polyphaga</taxon>
        <taxon>Cucujiformia</taxon>
        <taxon>Chrysomeloidea</taxon>
        <taxon>Chrysomelidae</taxon>
        <taxon>Bruchinae</taxon>
        <taxon>Bruchini</taxon>
        <taxon>Acanthoscelides</taxon>
    </lineage>
</organism>
<dbReference type="SMART" id="SM00868">
    <property type="entry name" value="zf-AD"/>
    <property type="match status" value="1"/>
</dbReference>
<feature type="domain" description="C2H2-type" evidence="11">
    <location>
        <begin position="232"/>
        <end position="259"/>
    </location>
</feature>
<dbReference type="PROSITE" id="PS51915">
    <property type="entry name" value="ZAD"/>
    <property type="match status" value="1"/>
</dbReference>
<dbReference type="GO" id="GO:0008270">
    <property type="term" value="F:zinc ion binding"/>
    <property type="evidence" value="ECO:0007669"/>
    <property type="project" value="UniProtKB-UniRule"/>
</dbReference>
<feature type="domain" description="C2H2-type" evidence="11">
    <location>
        <begin position="344"/>
        <end position="371"/>
    </location>
</feature>
<evidence type="ECO:0000256" key="4">
    <source>
        <dbReference type="ARBA" id="ARBA00022771"/>
    </source>
</evidence>
<dbReference type="GO" id="GO:0000122">
    <property type="term" value="P:negative regulation of transcription by RNA polymerase II"/>
    <property type="evidence" value="ECO:0007669"/>
    <property type="project" value="UniProtKB-ARBA"/>
</dbReference>
<accession>A0A9P0KZA5</accession>
<feature type="domain" description="C2H2-type" evidence="11">
    <location>
        <begin position="260"/>
        <end position="287"/>
    </location>
</feature>
<feature type="domain" description="C2H2-type" evidence="11">
    <location>
        <begin position="735"/>
        <end position="762"/>
    </location>
</feature>
<evidence type="ECO:0000259" key="12">
    <source>
        <dbReference type="PROSITE" id="PS51915"/>
    </source>
</evidence>
<evidence type="ECO:0000313" key="13">
    <source>
        <dbReference type="EMBL" id="CAH1980874.1"/>
    </source>
</evidence>
<dbReference type="FunFam" id="3.30.160.60:FF:001297">
    <property type="entry name" value="Zinc finger and SCAN domain-containing protein 2"/>
    <property type="match status" value="1"/>
</dbReference>
<evidence type="ECO:0000256" key="2">
    <source>
        <dbReference type="ARBA" id="ARBA00022723"/>
    </source>
</evidence>
<dbReference type="EMBL" id="CAKOFQ010006901">
    <property type="protein sequence ID" value="CAH1980874.1"/>
    <property type="molecule type" value="Genomic_DNA"/>
</dbReference>
<feature type="domain" description="ZAD" evidence="12">
    <location>
        <begin position="12"/>
        <end position="81"/>
    </location>
</feature>
<feature type="domain" description="C2H2-type" evidence="11">
    <location>
        <begin position="480"/>
        <end position="507"/>
    </location>
</feature>
<dbReference type="PROSITE" id="PS50157">
    <property type="entry name" value="ZINC_FINGER_C2H2_2"/>
    <property type="match status" value="14"/>
</dbReference>
<evidence type="ECO:0000256" key="7">
    <source>
        <dbReference type="ARBA" id="ARBA00023242"/>
    </source>
</evidence>
<dbReference type="Proteomes" id="UP001152888">
    <property type="component" value="Unassembled WGS sequence"/>
</dbReference>
<feature type="domain" description="C2H2-type" evidence="11">
    <location>
        <begin position="546"/>
        <end position="573"/>
    </location>
</feature>
<keyword evidence="5 9" id="KW-0862">Zinc</keyword>
<evidence type="ECO:0000259" key="11">
    <source>
        <dbReference type="PROSITE" id="PS50157"/>
    </source>
</evidence>
<evidence type="ECO:0000256" key="9">
    <source>
        <dbReference type="PROSITE-ProRule" id="PRU01263"/>
    </source>
</evidence>
<evidence type="ECO:0000256" key="6">
    <source>
        <dbReference type="ARBA" id="ARBA00023125"/>
    </source>
</evidence>
<dbReference type="Gene3D" id="3.30.160.60">
    <property type="entry name" value="Classic Zinc Finger"/>
    <property type="match status" value="13"/>
</dbReference>
<feature type="binding site" evidence="9">
    <location>
        <position position="17"/>
    </location>
    <ligand>
        <name>Zn(2+)</name>
        <dbReference type="ChEBI" id="CHEBI:29105"/>
    </ligand>
</feature>
<feature type="compositionally biased region" description="Basic and acidic residues" evidence="10">
    <location>
        <begin position="95"/>
        <end position="110"/>
    </location>
</feature>
<feature type="domain" description="C2H2-type" evidence="11">
    <location>
        <begin position="316"/>
        <end position="343"/>
    </location>
</feature>
<name>A0A9P0KZA5_ACAOB</name>
<feature type="binding site" evidence="9">
    <location>
        <position position="57"/>
    </location>
    <ligand>
        <name>Zn(2+)</name>
        <dbReference type="ChEBI" id="CHEBI:29105"/>
    </ligand>
</feature>
<keyword evidence="6" id="KW-0238">DNA-binding</keyword>
<dbReference type="FunFam" id="3.30.160.60:FF:000624">
    <property type="entry name" value="zinc finger protein 697"/>
    <property type="match status" value="1"/>
</dbReference>
<dbReference type="SMART" id="SM00355">
    <property type="entry name" value="ZnF_C2H2"/>
    <property type="match status" value="21"/>
</dbReference>
<keyword evidence="7" id="KW-0539">Nucleus</keyword>
<dbReference type="InterPro" id="IPR036236">
    <property type="entry name" value="Znf_C2H2_sf"/>
</dbReference>